<dbReference type="SUPFAM" id="SSF89796">
    <property type="entry name" value="CoA-transferase family III (CaiB/BaiF)"/>
    <property type="match status" value="1"/>
</dbReference>
<reference evidence="1 2" key="2">
    <citation type="journal article" date="2017" name="Int. J. Syst. Evol. Microbiol.">
        <title>Gordonia phthalatica sp. nov., a di-n-butyl phthalate-degrading bacterium isolated from activated sludge.</title>
        <authorList>
            <person name="Jin D."/>
            <person name="Kong X."/>
            <person name="Jia M."/>
            <person name="Yu X."/>
            <person name="Wang X."/>
            <person name="Zhuang X."/>
            <person name="Deng Y."/>
            <person name="Bai Z."/>
        </authorList>
    </citation>
    <scope>NUCLEOTIDE SEQUENCE [LARGE SCALE GENOMIC DNA]</scope>
    <source>
        <strain evidence="1 2">QH-11</strain>
    </source>
</reference>
<dbReference type="EMBL" id="CP011853">
    <property type="protein sequence ID" value="ALG86351.1"/>
    <property type="molecule type" value="Genomic_DNA"/>
</dbReference>
<accession>A0A0N7FV72</accession>
<dbReference type="InterPro" id="IPR050509">
    <property type="entry name" value="CoA-transferase_III"/>
</dbReference>
<name>A0A0N7FV72_9ACTN</name>
<dbReference type="Gene3D" id="3.40.50.10540">
    <property type="entry name" value="Crotonobetainyl-coa:carnitine coa-transferase, domain 1"/>
    <property type="match status" value="1"/>
</dbReference>
<dbReference type="RefSeq" id="WP_062394567.1">
    <property type="nucleotide sequence ID" value="NZ_CP011853.1"/>
</dbReference>
<gene>
    <name evidence="1" type="ORF">ACH46_19985</name>
</gene>
<dbReference type="InterPro" id="IPR023606">
    <property type="entry name" value="CoA-Trfase_III_dom_1_sf"/>
</dbReference>
<dbReference type="KEGG" id="goq:ACH46_19985"/>
<dbReference type="InterPro" id="IPR003673">
    <property type="entry name" value="CoA-Trfase_fam_III"/>
</dbReference>
<dbReference type="GO" id="GO:0003824">
    <property type="term" value="F:catalytic activity"/>
    <property type="evidence" value="ECO:0007669"/>
    <property type="project" value="InterPro"/>
</dbReference>
<evidence type="ECO:0000313" key="2">
    <source>
        <dbReference type="Proteomes" id="UP000063789"/>
    </source>
</evidence>
<dbReference type="OrthoDB" id="9797653at2"/>
<dbReference type="PATRIC" id="fig|1136941.3.peg.4092"/>
<reference evidence="2" key="1">
    <citation type="submission" date="2015-06" db="EMBL/GenBank/DDBJ databases">
        <title>Complete genome sequence and metabolic analysis of phthalate degradation pathway in Gordonia sp. QH-11.</title>
        <authorList>
            <person name="Jin D."/>
            <person name="Kong X."/>
            <person name="Bai Z."/>
        </authorList>
    </citation>
    <scope>NUCLEOTIDE SEQUENCE [LARGE SCALE GENOMIC DNA]</scope>
    <source>
        <strain evidence="2">QH-11</strain>
    </source>
</reference>
<proteinExistence type="predicted"/>
<dbReference type="STRING" id="1136941.ACH46_19985"/>
<dbReference type="PANTHER" id="PTHR48228">
    <property type="entry name" value="SUCCINYL-COA--D-CITRAMALATE COA-TRANSFERASE"/>
    <property type="match status" value="1"/>
</dbReference>
<dbReference type="AlphaFoldDB" id="A0A0N7FV72"/>
<dbReference type="Gene3D" id="3.30.1540.10">
    <property type="entry name" value="formyl-coa transferase, domain 3"/>
    <property type="match status" value="1"/>
</dbReference>
<keyword evidence="2" id="KW-1185">Reference proteome</keyword>
<protein>
    <submittedName>
        <fullName evidence="1">Dehydratase</fullName>
    </submittedName>
</protein>
<dbReference type="Pfam" id="PF02515">
    <property type="entry name" value="CoA_transf_3"/>
    <property type="match status" value="1"/>
</dbReference>
<dbReference type="PANTHER" id="PTHR48228:SF5">
    <property type="entry name" value="ALPHA-METHYLACYL-COA RACEMASE"/>
    <property type="match status" value="1"/>
</dbReference>
<dbReference type="InterPro" id="IPR044855">
    <property type="entry name" value="CoA-Trfase_III_dom3_sf"/>
</dbReference>
<sequence>MTDPAHRPLAGVRIVEFASFVAAPSSGMALAQLGAEVIRVDPLGGNVDYRRWPLSAETGASLYWNSLNRGKRSVTLDLKSERGRDLLLSLATAPGPDAGIVVDNAVGRNWFGYEALVERRPDVIAVKVEGRADGGAAVDYTVNGDAGVASMTGPADSGDPVNHVLPAWDLLCGQEVVTAVLAALRRRDRTGQGSHVQIALADVAQAAVANLGWYSEAAERGARARHGNHMYGAFGVDFAASDGGRVMVVVLTPRQWAAIRTATGTTAVFDALAASLDADLTTDEGRYEHRELIEAVLKPWFAQRTSAQVSEELTAAGVLWGPYRTTADVAADFAARPAGRPVLAALEQPGIGEVISAHSPARWDSSYTGTAAAVELGSDTADVLSEVLGIVDAELTELRAEGVVG</sequence>
<evidence type="ECO:0000313" key="1">
    <source>
        <dbReference type="EMBL" id="ALG86351.1"/>
    </source>
</evidence>
<dbReference type="Proteomes" id="UP000063789">
    <property type="component" value="Chromosome"/>
</dbReference>
<organism evidence="1 2">
    <name type="scientific">Gordonia phthalatica</name>
    <dbReference type="NCBI Taxonomy" id="1136941"/>
    <lineage>
        <taxon>Bacteria</taxon>
        <taxon>Bacillati</taxon>
        <taxon>Actinomycetota</taxon>
        <taxon>Actinomycetes</taxon>
        <taxon>Mycobacteriales</taxon>
        <taxon>Gordoniaceae</taxon>
        <taxon>Gordonia</taxon>
    </lineage>
</organism>